<evidence type="ECO:0000313" key="10">
    <source>
        <dbReference type="EMBL" id="EON99112.1"/>
    </source>
</evidence>
<dbReference type="RefSeq" id="XP_007916075.1">
    <property type="nucleotide sequence ID" value="XM_007917884.1"/>
</dbReference>
<evidence type="ECO:0000256" key="3">
    <source>
        <dbReference type="ARBA" id="ARBA00022729"/>
    </source>
</evidence>
<evidence type="ECO:0000256" key="6">
    <source>
        <dbReference type="PIRSR" id="PIRSR601461-1"/>
    </source>
</evidence>
<keyword evidence="4" id="KW-0064">Aspartyl protease</keyword>
<evidence type="ECO:0000256" key="7">
    <source>
        <dbReference type="PIRSR" id="PIRSR601461-2"/>
    </source>
</evidence>
<proteinExistence type="inferred from homology"/>
<keyword evidence="7" id="KW-1015">Disulfide bond</keyword>
<feature type="active site" evidence="6">
    <location>
        <position position="278"/>
    </location>
</feature>
<dbReference type="Proteomes" id="UP000014074">
    <property type="component" value="Unassembled WGS sequence"/>
</dbReference>
<dbReference type="InterPro" id="IPR033876">
    <property type="entry name" value="SAP-like"/>
</dbReference>
<dbReference type="PANTHER" id="PTHR47966:SF65">
    <property type="entry name" value="ASPARTIC-TYPE ENDOPEPTIDASE"/>
    <property type="match status" value="1"/>
</dbReference>
<dbReference type="eggNOG" id="KOG1339">
    <property type="taxonomic scope" value="Eukaryota"/>
</dbReference>
<dbReference type="MEROPS" id="A01.082"/>
<dbReference type="PANTHER" id="PTHR47966">
    <property type="entry name" value="BETA-SITE APP-CLEAVING ENZYME, ISOFORM A-RELATED"/>
    <property type="match status" value="1"/>
</dbReference>
<keyword evidence="11" id="KW-1185">Reference proteome</keyword>
<evidence type="ECO:0000256" key="8">
    <source>
        <dbReference type="SAM" id="SignalP"/>
    </source>
</evidence>
<dbReference type="PROSITE" id="PS51767">
    <property type="entry name" value="PEPTIDASE_A1"/>
    <property type="match status" value="1"/>
</dbReference>
<evidence type="ECO:0000256" key="1">
    <source>
        <dbReference type="ARBA" id="ARBA00007447"/>
    </source>
</evidence>
<evidence type="ECO:0000259" key="9">
    <source>
        <dbReference type="PROSITE" id="PS51767"/>
    </source>
</evidence>
<keyword evidence="2" id="KW-0645">Protease</keyword>
<feature type="active site" evidence="6">
    <location>
        <position position="83"/>
    </location>
</feature>
<protein>
    <submittedName>
        <fullName evidence="10">Putative secreted aspartic proteinase protein</fullName>
    </submittedName>
</protein>
<dbReference type="CDD" id="cd05474">
    <property type="entry name" value="SAP_like"/>
    <property type="match status" value="1"/>
</dbReference>
<dbReference type="SUPFAM" id="SSF50630">
    <property type="entry name" value="Acid proteases"/>
    <property type="match status" value="1"/>
</dbReference>
<dbReference type="GO" id="GO:0006508">
    <property type="term" value="P:proteolysis"/>
    <property type="evidence" value="ECO:0007669"/>
    <property type="project" value="UniProtKB-KW"/>
</dbReference>
<keyword evidence="3 8" id="KW-0732">Signal</keyword>
<dbReference type="PRINTS" id="PR00792">
    <property type="entry name" value="PEPSIN"/>
</dbReference>
<feature type="disulfide bond" evidence="7">
    <location>
        <begin position="313"/>
        <end position="349"/>
    </location>
</feature>
<evidence type="ECO:0000256" key="5">
    <source>
        <dbReference type="ARBA" id="ARBA00022801"/>
    </source>
</evidence>
<dbReference type="Gene3D" id="2.40.70.10">
    <property type="entry name" value="Acid Proteases"/>
    <property type="match status" value="2"/>
</dbReference>
<dbReference type="AlphaFoldDB" id="R8BIP1"/>
<sequence>MPSMASSSFLQLLLLAITATLSAALQNSSSHEGCIHLPVIHSTNPEVFSKRAIAVQLANRSDVAYYAKLEIGTPPQPVYVQLDTGSFELWVNPTCTNLGLADARFCEAIGFYDTAQSSTVESLGTTKTLRYGIGEANITYVKDDISLPGATSPMKAVQFGVATSSESQFAGILGIGYGLGLTTRYRNFVDELAAQNQTKVKAFSLALGGKDEQEGVIVFGGVDTSKFAGSLAQLPIVDADKSPDGVPRYWVSMESMALSAPSAEAKVYTNSSYDVFLDSGATLTLLPETLASEIAADFGATGMDANGFYPVDCGIVDVNGTLDFAFNGVTIKVPYSELIRQSNSIPPKCVLGIVPSSDFTLLGDTFLRSAYAVFDLENHMVYMQQYTNCGSTPAALADSSALTSLVVLTKLLWFPALGLDSSSDLMISK</sequence>
<dbReference type="Pfam" id="PF00026">
    <property type="entry name" value="Asp"/>
    <property type="match status" value="1"/>
</dbReference>
<gene>
    <name evidence="10" type="ORF">UCRPA7_5337</name>
</gene>
<reference evidence="11" key="1">
    <citation type="journal article" date="2013" name="Genome Announc.">
        <title>Draft genome sequence of the ascomycete Phaeoacremonium aleophilum strain UCR-PA7, a causal agent of the esca disease complex in grapevines.</title>
        <authorList>
            <person name="Blanco-Ulate B."/>
            <person name="Rolshausen P."/>
            <person name="Cantu D."/>
        </authorList>
    </citation>
    <scope>NUCLEOTIDE SEQUENCE [LARGE SCALE GENOMIC DNA]</scope>
    <source>
        <strain evidence="11">UCR-PA7</strain>
    </source>
</reference>
<dbReference type="OrthoDB" id="771136at2759"/>
<accession>R8BIP1</accession>
<dbReference type="InterPro" id="IPR001461">
    <property type="entry name" value="Aspartic_peptidase_A1"/>
</dbReference>
<evidence type="ECO:0000256" key="4">
    <source>
        <dbReference type="ARBA" id="ARBA00022750"/>
    </source>
</evidence>
<dbReference type="GeneID" id="19325881"/>
<keyword evidence="5" id="KW-0378">Hydrolase</keyword>
<dbReference type="KEGG" id="tmn:UCRPA7_5337"/>
<comment type="similarity">
    <text evidence="1">Belongs to the peptidase A1 family.</text>
</comment>
<dbReference type="EMBL" id="KB933178">
    <property type="protein sequence ID" value="EON99112.1"/>
    <property type="molecule type" value="Genomic_DNA"/>
</dbReference>
<evidence type="ECO:0000313" key="11">
    <source>
        <dbReference type="Proteomes" id="UP000014074"/>
    </source>
</evidence>
<feature type="domain" description="Peptidase A1" evidence="9">
    <location>
        <begin position="65"/>
        <end position="384"/>
    </location>
</feature>
<feature type="chain" id="PRO_5004452678" evidence="8">
    <location>
        <begin position="25"/>
        <end position="429"/>
    </location>
</feature>
<name>R8BIP1_PHAM7</name>
<organism evidence="10 11">
    <name type="scientific">Phaeoacremonium minimum (strain UCR-PA7)</name>
    <name type="common">Esca disease fungus</name>
    <name type="synonym">Togninia minima</name>
    <dbReference type="NCBI Taxonomy" id="1286976"/>
    <lineage>
        <taxon>Eukaryota</taxon>
        <taxon>Fungi</taxon>
        <taxon>Dikarya</taxon>
        <taxon>Ascomycota</taxon>
        <taxon>Pezizomycotina</taxon>
        <taxon>Sordariomycetes</taxon>
        <taxon>Sordariomycetidae</taxon>
        <taxon>Togniniales</taxon>
        <taxon>Togniniaceae</taxon>
        <taxon>Phaeoacremonium</taxon>
    </lineage>
</organism>
<dbReference type="InterPro" id="IPR033121">
    <property type="entry name" value="PEPTIDASE_A1"/>
</dbReference>
<evidence type="ECO:0000256" key="2">
    <source>
        <dbReference type="ARBA" id="ARBA00022670"/>
    </source>
</evidence>
<dbReference type="HOGENOM" id="CLU_013253_9_4_1"/>
<feature type="signal peptide" evidence="8">
    <location>
        <begin position="1"/>
        <end position="24"/>
    </location>
</feature>
<dbReference type="GO" id="GO:0004190">
    <property type="term" value="F:aspartic-type endopeptidase activity"/>
    <property type="evidence" value="ECO:0007669"/>
    <property type="project" value="UniProtKB-KW"/>
</dbReference>
<dbReference type="InterPro" id="IPR021109">
    <property type="entry name" value="Peptidase_aspartic_dom_sf"/>
</dbReference>